<evidence type="ECO:0000313" key="1">
    <source>
        <dbReference type="EMBL" id="OOC57015.1"/>
    </source>
</evidence>
<dbReference type="EMBL" id="MCOK01000001">
    <property type="protein sequence ID" value="OOC57015.1"/>
    <property type="molecule type" value="Genomic_DNA"/>
</dbReference>
<comment type="caution">
    <text evidence="1">The sequence shown here is derived from an EMBL/GenBank/DDBJ whole genome shotgun (WGS) entry which is preliminary data.</text>
</comment>
<protein>
    <recommendedName>
        <fullName evidence="3">Crotonobetainyl-CoA--carnitine CoA-transferase</fullName>
    </recommendedName>
</protein>
<proteinExistence type="predicted"/>
<organism evidence="1 2">
    <name type="scientific">Nocardiopsis sinuspersici</name>
    <dbReference type="NCBI Taxonomy" id="501010"/>
    <lineage>
        <taxon>Bacteria</taxon>
        <taxon>Bacillati</taxon>
        <taxon>Actinomycetota</taxon>
        <taxon>Actinomycetes</taxon>
        <taxon>Streptosporangiales</taxon>
        <taxon>Nocardiopsidaceae</taxon>
        <taxon>Nocardiopsis</taxon>
    </lineage>
</organism>
<dbReference type="AlphaFoldDB" id="A0A1V3C8C0"/>
<reference evidence="2" key="1">
    <citation type="submission" date="2016-08" db="EMBL/GenBank/DDBJ databases">
        <authorList>
            <person name="Tokovenko B."/>
            <person name="Kalinowski J."/>
        </authorList>
    </citation>
    <scope>NUCLEOTIDE SEQUENCE [LARGE SCALE GENOMIC DNA]</scope>
    <source>
        <strain evidence="2">UTMC102</strain>
    </source>
</reference>
<name>A0A1V3C8C0_9ACTN</name>
<gene>
    <name evidence="1" type="ORF">NOSIN_05630</name>
</gene>
<keyword evidence="2" id="KW-1185">Reference proteome</keyword>
<dbReference type="Proteomes" id="UP000189004">
    <property type="component" value="Unassembled WGS sequence"/>
</dbReference>
<accession>A0A1V3C8C0</accession>
<evidence type="ECO:0008006" key="3">
    <source>
        <dbReference type="Google" id="ProtNLM"/>
    </source>
</evidence>
<sequence length="242" mass="27694">MRRRFPGAENGLRQLPRTRLDWDEDYCRAVAEHFHRAPVVAPPPWLLRSYRSLQRESLEQFRAMTSAGLRVRPWRGAGEPYRGSAHLRRSVLSTRVLHVYLTSSGHGPGGESRPHPMREPSPVRIDGVRFTHNDVFRAVHDAFGHVMHGNGFGPKGEFRATYSHMRMYPERAHPVLFAEQVAQICWFYYGPHLADSRGRLPRRGEAGYLPPSERPYPEQKVVALGPGLLRDFLALFGRGPER</sequence>
<evidence type="ECO:0000313" key="2">
    <source>
        <dbReference type="Proteomes" id="UP000189004"/>
    </source>
</evidence>